<evidence type="ECO:0000313" key="2">
    <source>
        <dbReference type="EMBL" id="CAH1429556.1"/>
    </source>
</evidence>
<dbReference type="AlphaFoldDB" id="A0AAU9MVJ2"/>
<proteinExistence type="predicted"/>
<keyword evidence="3" id="KW-1185">Reference proteome</keyword>
<evidence type="ECO:0000256" key="1">
    <source>
        <dbReference type="SAM" id="MobiDB-lite"/>
    </source>
</evidence>
<name>A0AAU9MVJ2_9ASTR</name>
<gene>
    <name evidence="2" type="ORF">LVIROSA_LOCUS16408</name>
</gene>
<reference evidence="2 3" key="1">
    <citation type="submission" date="2022-01" db="EMBL/GenBank/DDBJ databases">
        <authorList>
            <person name="Xiong W."/>
            <person name="Schranz E."/>
        </authorList>
    </citation>
    <scope>NUCLEOTIDE SEQUENCE [LARGE SCALE GENOMIC DNA]</scope>
</reference>
<protein>
    <submittedName>
        <fullName evidence="2">Uncharacterized protein</fullName>
    </submittedName>
</protein>
<evidence type="ECO:0000313" key="3">
    <source>
        <dbReference type="Proteomes" id="UP001157418"/>
    </source>
</evidence>
<comment type="caution">
    <text evidence="2">The sequence shown here is derived from an EMBL/GenBank/DDBJ whole genome shotgun (WGS) entry which is preliminary data.</text>
</comment>
<sequence length="88" mass="9764">IASLTPSLVRPSPLSLKPSLRPDRRRLLTGSPRHRHHRALFVVVASNAAAPNSSATIYSKKRGKNFYRLMFAACYSVATNGEFIVEIQ</sequence>
<dbReference type="EMBL" id="CAKMRJ010002877">
    <property type="protein sequence ID" value="CAH1429556.1"/>
    <property type="molecule type" value="Genomic_DNA"/>
</dbReference>
<feature type="compositionally biased region" description="Low complexity" evidence="1">
    <location>
        <begin position="1"/>
        <end position="19"/>
    </location>
</feature>
<feature type="region of interest" description="Disordered" evidence="1">
    <location>
        <begin position="1"/>
        <end position="33"/>
    </location>
</feature>
<feature type="non-terminal residue" evidence="2">
    <location>
        <position position="1"/>
    </location>
</feature>
<dbReference type="Proteomes" id="UP001157418">
    <property type="component" value="Unassembled WGS sequence"/>
</dbReference>
<organism evidence="2 3">
    <name type="scientific">Lactuca virosa</name>
    <dbReference type="NCBI Taxonomy" id="75947"/>
    <lineage>
        <taxon>Eukaryota</taxon>
        <taxon>Viridiplantae</taxon>
        <taxon>Streptophyta</taxon>
        <taxon>Embryophyta</taxon>
        <taxon>Tracheophyta</taxon>
        <taxon>Spermatophyta</taxon>
        <taxon>Magnoliopsida</taxon>
        <taxon>eudicotyledons</taxon>
        <taxon>Gunneridae</taxon>
        <taxon>Pentapetalae</taxon>
        <taxon>asterids</taxon>
        <taxon>campanulids</taxon>
        <taxon>Asterales</taxon>
        <taxon>Asteraceae</taxon>
        <taxon>Cichorioideae</taxon>
        <taxon>Cichorieae</taxon>
        <taxon>Lactucinae</taxon>
        <taxon>Lactuca</taxon>
    </lineage>
</organism>
<accession>A0AAU9MVJ2</accession>